<evidence type="ECO:0000313" key="1">
    <source>
        <dbReference type="EMBL" id="TDN46780.1"/>
    </source>
</evidence>
<dbReference type="Proteomes" id="UP000295129">
    <property type="component" value="Unassembled WGS sequence"/>
</dbReference>
<accession>A0A4R6DPA2</accession>
<gene>
    <name evidence="1" type="ORF">C7389_12522</name>
</gene>
<name>A0A4R6DPA2_9RHOO</name>
<comment type="caution">
    <text evidence="1">The sequence shown here is derived from an EMBL/GenBank/DDBJ whole genome shotgun (WGS) entry which is preliminary data.</text>
</comment>
<sequence length="265" mass="28253">MKPAPISEDDLHAWADGRLEAARRAEVEAWLAEHPQEAAALAAWRQQNARLHAAFDPVLAEAVPARLRAAATPGRWRPLRAAAALGWLALGAVLGATWNAPGWNAPGGARHADSHAQPADALIELPRRAAVAHAVYTPEQRHPVEVGADNEQHLVAWLSKRLGTPLRVPDLGPLGYHLMGGRLLAAEAGPGAQFMYDNATGQRLTLYVSAAGSGNGAAASFRFAEEEGISVFYWAENGFAYALSARQPRAALLPVADAVYRQLAP</sequence>
<proteinExistence type="predicted"/>
<organism evidence="1 2">
    <name type="scientific">Azoarcus indigens</name>
    <dbReference type="NCBI Taxonomy" id="29545"/>
    <lineage>
        <taxon>Bacteria</taxon>
        <taxon>Pseudomonadati</taxon>
        <taxon>Pseudomonadota</taxon>
        <taxon>Betaproteobacteria</taxon>
        <taxon>Rhodocyclales</taxon>
        <taxon>Zoogloeaceae</taxon>
        <taxon>Azoarcus</taxon>
    </lineage>
</organism>
<reference evidence="1 2" key="1">
    <citation type="submission" date="2019-03" db="EMBL/GenBank/DDBJ databases">
        <title>Genomic Encyclopedia of Type Strains, Phase IV (KMG-IV): sequencing the most valuable type-strain genomes for metagenomic binning, comparative biology and taxonomic classification.</title>
        <authorList>
            <person name="Goeker M."/>
        </authorList>
    </citation>
    <scope>NUCLEOTIDE SEQUENCE [LARGE SCALE GENOMIC DNA]</scope>
    <source>
        <strain evidence="1 2">DSM 12121</strain>
    </source>
</reference>
<protein>
    <submittedName>
        <fullName evidence="1">Anti-sigma factor RsiW</fullName>
    </submittedName>
</protein>
<dbReference type="RefSeq" id="WP_133594619.1">
    <property type="nucleotide sequence ID" value="NZ_SNVV01000025.1"/>
</dbReference>
<dbReference type="OrthoDB" id="9152892at2"/>
<keyword evidence="2" id="KW-1185">Reference proteome</keyword>
<dbReference type="EMBL" id="SNVV01000025">
    <property type="protein sequence ID" value="TDN46780.1"/>
    <property type="molecule type" value="Genomic_DNA"/>
</dbReference>
<dbReference type="AlphaFoldDB" id="A0A4R6DPA2"/>
<evidence type="ECO:0000313" key="2">
    <source>
        <dbReference type="Proteomes" id="UP000295129"/>
    </source>
</evidence>